<dbReference type="Proteomes" id="UP000015102">
    <property type="component" value="Unassembled WGS sequence"/>
</dbReference>
<reference evidence="2" key="2">
    <citation type="submission" date="2015-06" db="UniProtKB">
        <authorList>
            <consortium name="EnsemblMetazoa"/>
        </authorList>
    </citation>
    <scope>IDENTIFICATION</scope>
</reference>
<dbReference type="InterPro" id="IPR036282">
    <property type="entry name" value="Glutathione-S-Trfase_C_sf"/>
</dbReference>
<dbReference type="GO" id="GO:0006749">
    <property type="term" value="P:glutathione metabolic process"/>
    <property type="evidence" value="ECO:0007669"/>
    <property type="project" value="TreeGrafter"/>
</dbReference>
<keyword evidence="3" id="KW-1185">Reference proteome</keyword>
<dbReference type="EnsemblMetazoa" id="MESCA003988-RA">
    <property type="protein sequence ID" value="MESCA003988-PA"/>
    <property type="gene ID" value="MESCA003988"/>
</dbReference>
<evidence type="ECO:0000313" key="3">
    <source>
        <dbReference type="Proteomes" id="UP000015102"/>
    </source>
</evidence>
<dbReference type="SUPFAM" id="SSF47616">
    <property type="entry name" value="GST C-terminal domain-like"/>
    <property type="match status" value="1"/>
</dbReference>
<sequence length="102" mass="11687">MCVVKNPRKIPQEYLDGIGEAYDFLEIFLKNSEFIAGNNVTIADICCIVNVTSMTFYPLDPSKYPKTTAWINKMQQLPFYGPNKKGAYELSRMIQLHLKAFT</sequence>
<feature type="domain" description="GST C-terminal" evidence="1">
    <location>
        <begin position="1"/>
        <end position="101"/>
    </location>
</feature>
<dbReference type="OMA" id="IADICCI"/>
<dbReference type="PROSITE" id="PS50405">
    <property type="entry name" value="GST_CTER"/>
    <property type="match status" value="1"/>
</dbReference>
<dbReference type="CDD" id="cd03177">
    <property type="entry name" value="GST_C_Delta_Epsilon"/>
    <property type="match status" value="1"/>
</dbReference>
<dbReference type="PANTHER" id="PTHR43969">
    <property type="entry name" value="GLUTATHIONE S TRANSFERASE D10, ISOFORM A-RELATED"/>
    <property type="match status" value="1"/>
</dbReference>
<evidence type="ECO:0000259" key="1">
    <source>
        <dbReference type="PROSITE" id="PS50405"/>
    </source>
</evidence>
<name>T1GKG5_MEGSC</name>
<dbReference type="AlphaFoldDB" id="T1GKG5"/>
<proteinExistence type="predicted"/>
<dbReference type="Pfam" id="PF00043">
    <property type="entry name" value="GST_C"/>
    <property type="match status" value="1"/>
</dbReference>
<dbReference type="HOGENOM" id="CLU_011226_2_5_1"/>
<dbReference type="EMBL" id="CAQQ02164507">
    <property type="status" value="NOT_ANNOTATED_CDS"/>
    <property type="molecule type" value="Genomic_DNA"/>
</dbReference>
<dbReference type="InterPro" id="IPR004046">
    <property type="entry name" value="GST_C"/>
</dbReference>
<accession>T1GKG5</accession>
<organism evidence="2 3">
    <name type="scientific">Megaselia scalaris</name>
    <name type="common">Humpbacked fly</name>
    <name type="synonym">Phora scalaris</name>
    <dbReference type="NCBI Taxonomy" id="36166"/>
    <lineage>
        <taxon>Eukaryota</taxon>
        <taxon>Metazoa</taxon>
        <taxon>Ecdysozoa</taxon>
        <taxon>Arthropoda</taxon>
        <taxon>Hexapoda</taxon>
        <taxon>Insecta</taxon>
        <taxon>Pterygota</taxon>
        <taxon>Neoptera</taxon>
        <taxon>Endopterygota</taxon>
        <taxon>Diptera</taxon>
        <taxon>Brachycera</taxon>
        <taxon>Muscomorpha</taxon>
        <taxon>Platypezoidea</taxon>
        <taxon>Phoridae</taxon>
        <taxon>Megaseliini</taxon>
        <taxon>Megaselia</taxon>
    </lineage>
</organism>
<reference evidence="3" key="1">
    <citation type="submission" date="2013-02" db="EMBL/GenBank/DDBJ databases">
        <authorList>
            <person name="Hughes D."/>
        </authorList>
    </citation>
    <scope>NUCLEOTIDE SEQUENCE</scope>
    <source>
        <strain>Durham</strain>
        <strain evidence="3">NC isolate 2 -- Noor lab</strain>
    </source>
</reference>
<dbReference type="STRING" id="36166.T1GKG5"/>
<evidence type="ECO:0000313" key="2">
    <source>
        <dbReference type="EnsemblMetazoa" id="MESCA003988-PA"/>
    </source>
</evidence>
<dbReference type="GO" id="GO:0004364">
    <property type="term" value="F:glutathione transferase activity"/>
    <property type="evidence" value="ECO:0007669"/>
    <property type="project" value="TreeGrafter"/>
</dbReference>
<dbReference type="Gene3D" id="1.20.1050.10">
    <property type="match status" value="1"/>
</dbReference>
<protein>
    <recommendedName>
        <fullName evidence="1">GST C-terminal domain-containing protein</fullName>
    </recommendedName>
</protein>
<dbReference type="InterPro" id="IPR010987">
    <property type="entry name" value="Glutathione-S-Trfase_C-like"/>
</dbReference>
<dbReference type="PANTHER" id="PTHR43969:SF9">
    <property type="entry name" value="GLUTATHIONE S TRANSFERASE D10, ISOFORM A-RELATED"/>
    <property type="match status" value="1"/>
</dbReference>